<feature type="compositionally biased region" description="Polar residues" evidence="1">
    <location>
        <begin position="1"/>
        <end position="14"/>
    </location>
</feature>
<dbReference type="InterPro" id="IPR004839">
    <property type="entry name" value="Aminotransferase_I/II_large"/>
</dbReference>
<dbReference type="CDD" id="cd00609">
    <property type="entry name" value="AAT_like"/>
    <property type="match status" value="1"/>
</dbReference>
<keyword evidence="3" id="KW-0032">Aminotransferase</keyword>
<name>S3CVM5_OPHP1</name>
<evidence type="ECO:0000256" key="1">
    <source>
        <dbReference type="SAM" id="MobiDB-lite"/>
    </source>
</evidence>
<dbReference type="VEuPathDB" id="FungiDB:F503_05838"/>
<dbReference type="Pfam" id="PF00155">
    <property type="entry name" value="Aminotran_1_2"/>
    <property type="match status" value="1"/>
</dbReference>
<dbReference type="PANTHER" id="PTHR42858:SF1">
    <property type="entry name" value="LD15494P"/>
    <property type="match status" value="1"/>
</dbReference>
<evidence type="ECO:0000313" key="4">
    <source>
        <dbReference type="Proteomes" id="UP000016923"/>
    </source>
</evidence>
<dbReference type="InterPro" id="IPR015422">
    <property type="entry name" value="PyrdxlP-dep_Trfase_small"/>
</dbReference>
<dbReference type="InterPro" id="IPR015421">
    <property type="entry name" value="PyrdxlP-dep_Trfase_major"/>
</dbReference>
<sequence length="546" mass="59138">MRIASLGQSTTTSIRRCFARPPAPPQPMTVIYHTSGTARPSAAMTAATTSQLPRPASASAPPLAASSSTKPLINLLRGWPAPSLLPVEQLKAATADVLSDASVVVDSLQYGPDSGFQPLRDQLASYLSSTFADFGTPNDPERICITGGASQNAACILQSFTDPDYTACVWVSAPCYFLMCPIFEDSGFAGRLRAVPEDDEGTDVEALERGFQEHLSSSPSTVTYKTNLAPYRKAYRHIVYLVPASSNPSGRTMSLKRREQLVRLARTYDALLIADDVYDFLQWDVPRKGASSSNDKDSGLASKQASVSLPRPLPRLIDVDRMLPRDDDGNASAESIRFGHAISNGSFSKIVAPGMRTGWVEAASDFAFGLAQTGSTKSGGAPSQFGSAAIASLMRTGELDRHLSEVVRPALQWRHHLVARAVETYLHEYVEILCGGVESASSRAETYGGYFLWLKLRRSDISAAALAKRALVTENLVIAEGPLFKVKGDRHGPQFDEHIRLCFAWEDEASLVEGVQRLANVFQDWDKPQPEAPQGGMSESEMGAFK</sequence>
<feature type="region of interest" description="Disordered" evidence="1">
    <location>
        <begin position="42"/>
        <end position="64"/>
    </location>
</feature>
<feature type="region of interest" description="Disordered" evidence="1">
    <location>
        <begin position="1"/>
        <end position="27"/>
    </location>
</feature>
<dbReference type="eggNOG" id="KOG0634">
    <property type="taxonomic scope" value="Eukaryota"/>
</dbReference>
<dbReference type="GO" id="GO:0047536">
    <property type="term" value="F:2-aminoadipate transaminase activity"/>
    <property type="evidence" value="ECO:0007669"/>
    <property type="project" value="TreeGrafter"/>
</dbReference>
<dbReference type="Gene3D" id="3.90.1150.10">
    <property type="entry name" value="Aspartate Aminotransferase, domain 1"/>
    <property type="match status" value="1"/>
</dbReference>
<gene>
    <name evidence="3" type="ORF">F503_05838</name>
</gene>
<feature type="domain" description="Aminotransferase class I/classII large" evidence="2">
    <location>
        <begin position="86"/>
        <end position="518"/>
    </location>
</feature>
<dbReference type="OMA" id="DFLQWPV"/>
<accession>S3CVM5</accession>
<dbReference type="HOGENOM" id="CLU_017584_0_6_1"/>
<dbReference type="OrthoDB" id="7042322at2759"/>
<keyword evidence="4" id="KW-1185">Reference proteome</keyword>
<dbReference type="EMBL" id="KE148146">
    <property type="protein sequence ID" value="EPE10743.1"/>
    <property type="molecule type" value="Genomic_DNA"/>
</dbReference>
<reference evidence="3 4" key="1">
    <citation type="journal article" date="2013" name="BMC Genomics">
        <title>The genome and transcriptome of the pine saprophyte Ophiostoma piceae, and a comparison with the bark beetle-associated pine pathogen Grosmannia clavigera.</title>
        <authorList>
            <person name="Haridas S."/>
            <person name="Wang Y."/>
            <person name="Lim L."/>
            <person name="Massoumi Alamouti S."/>
            <person name="Jackman S."/>
            <person name="Docking R."/>
            <person name="Robertson G."/>
            <person name="Birol I."/>
            <person name="Bohlmann J."/>
            <person name="Breuil C."/>
        </authorList>
    </citation>
    <scope>NUCLEOTIDE SEQUENCE [LARGE SCALE GENOMIC DNA]</scope>
    <source>
        <strain evidence="3 4">UAMH 11346</strain>
    </source>
</reference>
<keyword evidence="3" id="KW-0808">Transferase</keyword>
<feature type="region of interest" description="Disordered" evidence="1">
    <location>
        <begin position="526"/>
        <end position="546"/>
    </location>
</feature>
<organism evidence="3 4">
    <name type="scientific">Ophiostoma piceae (strain UAMH 11346)</name>
    <name type="common">Sap stain fungus</name>
    <dbReference type="NCBI Taxonomy" id="1262450"/>
    <lineage>
        <taxon>Eukaryota</taxon>
        <taxon>Fungi</taxon>
        <taxon>Dikarya</taxon>
        <taxon>Ascomycota</taxon>
        <taxon>Pezizomycotina</taxon>
        <taxon>Sordariomycetes</taxon>
        <taxon>Sordariomycetidae</taxon>
        <taxon>Ophiostomatales</taxon>
        <taxon>Ophiostomataceae</taxon>
        <taxon>Ophiostoma</taxon>
    </lineage>
</organism>
<evidence type="ECO:0000259" key="2">
    <source>
        <dbReference type="Pfam" id="PF00155"/>
    </source>
</evidence>
<dbReference type="GO" id="GO:0030170">
    <property type="term" value="F:pyridoxal phosphate binding"/>
    <property type="evidence" value="ECO:0007669"/>
    <property type="project" value="InterPro"/>
</dbReference>
<dbReference type="SUPFAM" id="SSF53383">
    <property type="entry name" value="PLP-dependent transferases"/>
    <property type="match status" value="1"/>
</dbReference>
<dbReference type="AlphaFoldDB" id="S3CVM5"/>
<dbReference type="Gene3D" id="3.40.640.10">
    <property type="entry name" value="Type I PLP-dependent aspartate aminotransferase-like (Major domain)"/>
    <property type="match status" value="1"/>
</dbReference>
<dbReference type="STRING" id="1262450.S3CVM5"/>
<dbReference type="PANTHER" id="PTHR42858">
    <property type="entry name" value="AMINOTRANSFERASE"/>
    <property type="match status" value="1"/>
</dbReference>
<dbReference type="Proteomes" id="UP000016923">
    <property type="component" value="Unassembled WGS sequence"/>
</dbReference>
<protein>
    <submittedName>
        <fullName evidence="3">Aminotransferase class I/class II</fullName>
    </submittedName>
</protein>
<evidence type="ECO:0000313" key="3">
    <source>
        <dbReference type="EMBL" id="EPE10743.1"/>
    </source>
</evidence>
<feature type="compositionally biased region" description="Low complexity" evidence="1">
    <location>
        <begin position="52"/>
        <end position="64"/>
    </location>
</feature>
<proteinExistence type="predicted"/>
<dbReference type="InterPro" id="IPR015424">
    <property type="entry name" value="PyrdxlP-dep_Trfase"/>
</dbReference>